<dbReference type="InterPro" id="IPR035940">
    <property type="entry name" value="CAP_sf"/>
</dbReference>
<accession>K5WJK0</accession>
<dbReference type="KEGG" id="pco:PHACADRAFT_86217"/>
<proteinExistence type="predicted"/>
<dbReference type="GeneID" id="18920537"/>
<dbReference type="Gene3D" id="3.40.33.10">
    <property type="entry name" value="CAP"/>
    <property type="match status" value="1"/>
</dbReference>
<dbReference type="SMART" id="SM00198">
    <property type="entry name" value="SCP"/>
    <property type="match status" value="1"/>
</dbReference>
<feature type="domain" description="SCP" evidence="1">
    <location>
        <begin position="1"/>
        <end position="127"/>
    </location>
</feature>
<dbReference type="SUPFAM" id="SSF55797">
    <property type="entry name" value="PR-1-like"/>
    <property type="match status" value="1"/>
</dbReference>
<dbReference type="EMBL" id="JH930469">
    <property type="protein sequence ID" value="EKM59284.1"/>
    <property type="molecule type" value="Genomic_DNA"/>
</dbReference>
<sequence length="130" mass="13645">EIQAYLDSHNSIRSQHGASPLTWSDDLASSALSWAEGCQFTHSDGALGPFGENLAAGTGSFTTSAAVDAATTVDPANPTFTHFTQMVWKATTQVGCGVASCNNIFDSKFGPATYHVCLYNPVGNVIGQEQ</sequence>
<reference evidence="2 3" key="1">
    <citation type="journal article" date="2012" name="BMC Genomics">
        <title>Comparative genomics of the white-rot fungi, Phanerochaete carnosa and P. chrysosporium, to elucidate the genetic basis of the distinct wood types they colonize.</title>
        <authorList>
            <person name="Suzuki H."/>
            <person name="MacDonald J."/>
            <person name="Syed K."/>
            <person name="Salamov A."/>
            <person name="Hori C."/>
            <person name="Aerts A."/>
            <person name="Henrissat B."/>
            <person name="Wiebenga A."/>
            <person name="vanKuyk P.A."/>
            <person name="Barry K."/>
            <person name="Lindquist E."/>
            <person name="LaButti K."/>
            <person name="Lapidus A."/>
            <person name="Lucas S."/>
            <person name="Coutinho P."/>
            <person name="Gong Y."/>
            <person name="Samejima M."/>
            <person name="Mahadevan R."/>
            <person name="Abou-Zaid M."/>
            <person name="de Vries R.P."/>
            <person name="Igarashi K."/>
            <person name="Yadav J.S."/>
            <person name="Grigoriev I.V."/>
            <person name="Master E.R."/>
        </authorList>
    </citation>
    <scope>NUCLEOTIDE SEQUENCE [LARGE SCALE GENOMIC DNA]</scope>
    <source>
        <strain evidence="2 3">HHB-10118-sp</strain>
    </source>
</reference>
<evidence type="ECO:0000259" key="1">
    <source>
        <dbReference type="SMART" id="SM00198"/>
    </source>
</evidence>
<evidence type="ECO:0000313" key="2">
    <source>
        <dbReference type="EMBL" id="EKM59284.1"/>
    </source>
</evidence>
<dbReference type="Pfam" id="PF00188">
    <property type="entry name" value="CAP"/>
    <property type="match status" value="1"/>
</dbReference>
<dbReference type="OrthoDB" id="337038at2759"/>
<dbReference type="InterPro" id="IPR014044">
    <property type="entry name" value="CAP_dom"/>
</dbReference>
<gene>
    <name evidence="2" type="ORF">PHACADRAFT_86217</name>
</gene>
<feature type="non-terminal residue" evidence="2">
    <location>
        <position position="1"/>
    </location>
</feature>
<keyword evidence="3" id="KW-1185">Reference proteome</keyword>
<dbReference type="HOGENOM" id="CLU_035730_6_3_1"/>
<protein>
    <recommendedName>
        <fullName evidence="1">SCP domain-containing protein</fullName>
    </recommendedName>
</protein>
<dbReference type="AlphaFoldDB" id="K5WJK0"/>
<organism evidence="2 3">
    <name type="scientific">Phanerochaete carnosa (strain HHB-10118-sp)</name>
    <name type="common">White-rot fungus</name>
    <name type="synonym">Peniophora carnosa</name>
    <dbReference type="NCBI Taxonomy" id="650164"/>
    <lineage>
        <taxon>Eukaryota</taxon>
        <taxon>Fungi</taxon>
        <taxon>Dikarya</taxon>
        <taxon>Basidiomycota</taxon>
        <taxon>Agaricomycotina</taxon>
        <taxon>Agaricomycetes</taxon>
        <taxon>Polyporales</taxon>
        <taxon>Phanerochaetaceae</taxon>
        <taxon>Phanerochaete</taxon>
    </lineage>
</organism>
<evidence type="ECO:0000313" key="3">
    <source>
        <dbReference type="Proteomes" id="UP000008370"/>
    </source>
</evidence>
<dbReference type="Proteomes" id="UP000008370">
    <property type="component" value="Unassembled WGS sequence"/>
</dbReference>
<dbReference type="InterPro" id="IPR001283">
    <property type="entry name" value="CRISP-related"/>
</dbReference>
<dbReference type="PANTHER" id="PTHR10334">
    <property type="entry name" value="CYSTEINE-RICH SECRETORY PROTEIN-RELATED"/>
    <property type="match status" value="1"/>
</dbReference>
<name>K5WJK0_PHACS</name>
<dbReference type="InParanoid" id="K5WJK0"/>
<dbReference type="RefSeq" id="XP_007391848.1">
    <property type="nucleotide sequence ID" value="XM_007391786.1"/>
</dbReference>
<dbReference type="PRINTS" id="PR00837">
    <property type="entry name" value="V5TPXLIKE"/>
</dbReference>